<organism evidence="10 11">
    <name type="scientific">Angiostrongylus cantonensis</name>
    <name type="common">Rat lungworm</name>
    <dbReference type="NCBI Taxonomy" id="6313"/>
    <lineage>
        <taxon>Eukaryota</taxon>
        <taxon>Metazoa</taxon>
        <taxon>Ecdysozoa</taxon>
        <taxon>Nematoda</taxon>
        <taxon>Chromadorea</taxon>
        <taxon>Rhabditida</taxon>
        <taxon>Rhabditina</taxon>
        <taxon>Rhabditomorpha</taxon>
        <taxon>Strongyloidea</taxon>
        <taxon>Metastrongylidae</taxon>
        <taxon>Angiostrongylus</taxon>
    </lineage>
</organism>
<dbReference type="InterPro" id="IPR028082">
    <property type="entry name" value="Peripla_BP_I"/>
</dbReference>
<dbReference type="GO" id="GO:0000166">
    <property type="term" value="F:nucleotide binding"/>
    <property type="evidence" value="ECO:0007669"/>
    <property type="project" value="UniProtKB-KW"/>
</dbReference>
<evidence type="ECO:0000256" key="2">
    <source>
        <dbReference type="ARBA" id="ARBA00022692"/>
    </source>
</evidence>
<evidence type="ECO:0000259" key="9">
    <source>
        <dbReference type="Pfam" id="PF01094"/>
    </source>
</evidence>
<sequence length="646" mass="72639">MVHTSAFCTLNLLLTQAFAQVSYTPYKAPTKTIVIGAFFVKDNPRLVSLVGYEECAGALMVAVDQIRTLHLLDDYDFNFIFRFDNCEEIRAVSQAIEFAVVHNVDAYFGPTCNTPAIATGVISSVYNLPHYIWGFTTANELANAQRFPTVIIMTPNYFTLSLTLLSVMDHFGWTEFAFVYSASEDQERCPVYFSDLKRAVYLHEEYSLSFSTMFRTDSEENVKEALNDLRNRARIIVLCSSTASTKRKFMLMASDMGMITDEYVYIITELGLAGYRSAERELNLNSKPTKIAMTRSTNWSYNVMSDGLSNFEKTNGTRLGVNKTAYIWEDQSVPPDGRDNDASKAFLRTFMLSEASNDAIGKATTDDIQSSAIYSNFSKNVQEKMKQAPFLCSTCDPEHGWKLGELAQQLYNALLIYATVVNRTISTTSSYRDGRRLFNNTAGVYQGLLSNITIARDGARIPEFSFFTLKRSDLQPLIVGHITTNTEGRNATYVSKVTNEQTTIWNGRATPKSVPDCGFKGCPPSVLVAYGGYIFSAIGIAILLVALTIIVISYAMRSRARERERLDALWRISFITLRKQNSFMSTVSEGKTSDLRNETDRMCYFYYGKNPLMAFKHQGILKLEGRIKEEFRKVGLHTTPLFGCSA</sequence>
<dbReference type="CDD" id="cd06352">
    <property type="entry name" value="PBP1_NPR_GC-like"/>
    <property type="match status" value="1"/>
</dbReference>
<dbReference type="Gene3D" id="3.40.50.2300">
    <property type="match status" value="3"/>
</dbReference>
<keyword evidence="3" id="KW-0547">Nucleotide-binding</keyword>
<keyword evidence="4 7" id="KW-1133">Transmembrane helix</keyword>
<evidence type="ECO:0000256" key="1">
    <source>
        <dbReference type="ARBA" id="ARBA00004370"/>
    </source>
</evidence>
<protein>
    <submittedName>
        <fullName evidence="11">ANF_receptor domain-containing protein</fullName>
    </submittedName>
</protein>
<dbReference type="Proteomes" id="UP000035642">
    <property type="component" value="Unassembled WGS sequence"/>
</dbReference>
<dbReference type="PANTHER" id="PTHR11920">
    <property type="entry name" value="GUANYLYL CYCLASE"/>
    <property type="match status" value="1"/>
</dbReference>
<dbReference type="GO" id="GO:0004016">
    <property type="term" value="F:adenylate cyclase activity"/>
    <property type="evidence" value="ECO:0007669"/>
    <property type="project" value="TreeGrafter"/>
</dbReference>
<keyword evidence="5 7" id="KW-0472">Membrane</keyword>
<evidence type="ECO:0000313" key="10">
    <source>
        <dbReference type="Proteomes" id="UP000035642"/>
    </source>
</evidence>
<dbReference type="GO" id="GO:0004383">
    <property type="term" value="F:guanylate cyclase activity"/>
    <property type="evidence" value="ECO:0007669"/>
    <property type="project" value="TreeGrafter"/>
</dbReference>
<feature type="domain" description="Receptor ligand binding region" evidence="9">
    <location>
        <begin position="55"/>
        <end position="471"/>
    </location>
</feature>
<dbReference type="Pfam" id="PF01094">
    <property type="entry name" value="ANF_receptor"/>
    <property type="match status" value="1"/>
</dbReference>
<evidence type="ECO:0000256" key="7">
    <source>
        <dbReference type="SAM" id="Phobius"/>
    </source>
</evidence>
<keyword evidence="8" id="KW-0732">Signal</keyword>
<evidence type="ECO:0000313" key="11">
    <source>
        <dbReference type="WBParaSite" id="ACAC_0001108401-mRNA-1"/>
    </source>
</evidence>
<dbReference type="WBParaSite" id="ACAC_0001108401-mRNA-1">
    <property type="protein sequence ID" value="ACAC_0001108401-mRNA-1"/>
    <property type="gene ID" value="ACAC_0001108401"/>
</dbReference>
<feature type="chain" id="PRO_5007630160" evidence="8">
    <location>
        <begin position="20"/>
        <end position="646"/>
    </location>
</feature>
<feature type="transmembrane region" description="Helical" evidence="7">
    <location>
        <begin position="530"/>
        <end position="555"/>
    </location>
</feature>
<keyword evidence="6" id="KW-0456">Lyase</keyword>
<evidence type="ECO:0000256" key="5">
    <source>
        <dbReference type="ARBA" id="ARBA00023136"/>
    </source>
</evidence>
<evidence type="ECO:0000256" key="3">
    <source>
        <dbReference type="ARBA" id="ARBA00022741"/>
    </source>
</evidence>
<keyword evidence="10" id="KW-1185">Reference proteome</keyword>
<accession>A0A158PBK2</accession>
<dbReference type="InterPro" id="IPR050401">
    <property type="entry name" value="Cyclic_nucleotide_synthase"/>
</dbReference>
<feature type="signal peptide" evidence="8">
    <location>
        <begin position="1"/>
        <end position="19"/>
    </location>
</feature>
<proteinExistence type="predicted"/>
<dbReference type="STRING" id="6313.A0A158PBK2"/>
<dbReference type="GO" id="GO:0001653">
    <property type="term" value="F:peptide receptor activity"/>
    <property type="evidence" value="ECO:0007669"/>
    <property type="project" value="TreeGrafter"/>
</dbReference>
<name>A0A158PBK2_ANGCA</name>
<evidence type="ECO:0000256" key="6">
    <source>
        <dbReference type="ARBA" id="ARBA00023239"/>
    </source>
</evidence>
<dbReference type="PANTHER" id="PTHR11920:SF495">
    <property type="entry name" value="RECEPTOR-TYPE GUANYLATE CYCLASE GCY-7"/>
    <property type="match status" value="1"/>
</dbReference>
<comment type="subcellular location">
    <subcellularLocation>
        <location evidence="1">Membrane</location>
    </subcellularLocation>
</comment>
<dbReference type="AlphaFoldDB" id="A0A158PBK2"/>
<evidence type="ECO:0000256" key="4">
    <source>
        <dbReference type="ARBA" id="ARBA00022989"/>
    </source>
</evidence>
<keyword evidence="2 7" id="KW-0812">Transmembrane</keyword>
<dbReference type="GO" id="GO:0007168">
    <property type="term" value="P:receptor guanylyl cyclase signaling pathway"/>
    <property type="evidence" value="ECO:0007669"/>
    <property type="project" value="TreeGrafter"/>
</dbReference>
<dbReference type="InterPro" id="IPR001828">
    <property type="entry name" value="ANF_lig-bd_rcpt"/>
</dbReference>
<reference evidence="10" key="1">
    <citation type="submission" date="2012-09" db="EMBL/GenBank/DDBJ databases">
        <authorList>
            <person name="Martin A.A."/>
        </authorList>
    </citation>
    <scope>NUCLEOTIDE SEQUENCE</scope>
</reference>
<dbReference type="SUPFAM" id="SSF53822">
    <property type="entry name" value="Periplasmic binding protein-like I"/>
    <property type="match status" value="1"/>
</dbReference>
<evidence type="ECO:0000256" key="8">
    <source>
        <dbReference type="SAM" id="SignalP"/>
    </source>
</evidence>
<dbReference type="GO" id="GO:0005886">
    <property type="term" value="C:plasma membrane"/>
    <property type="evidence" value="ECO:0007669"/>
    <property type="project" value="TreeGrafter"/>
</dbReference>
<reference evidence="11" key="2">
    <citation type="submission" date="2016-04" db="UniProtKB">
        <authorList>
            <consortium name="WormBaseParasite"/>
        </authorList>
    </citation>
    <scope>IDENTIFICATION</scope>
</reference>